<organism evidence="2 3">
    <name type="scientific">Deefgea chitinilytica</name>
    <dbReference type="NCBI Taxonomy" id="570276"/>
    <lineage>
        <taxon>Bacteria</taxon>
        <taxon>Pseudomonadati</taxon>
        <taxon>Pseudomonadota</taxon>
        <taxon>Betaproteobacteria</taxon>
        <taxon>Neisseriales</taxon>
        <taxon>Chitinibacteraceae</taxon>
        <taxon>Deefgea</taxon>
    </lineage>
</organism>
<evidence type="ECO:0000256" key="1">
    <source>
        <dbReference type="SAM" id="SignalP"/>
    </source>
</evidence>
<name>A0ABS2CAM7_9NEIS</name>
<dbReference type="Proteomes" id="UP001195660">
    <property type="component" value="Unassembled WGS sequence"/>
</dbReference>
<gene>
    <name evidence="2" type="ORF">GM173_05870</name>
</gene>
<keyword evidence="1" id="KW-0732">Signal</keyword>
<dbReference type="RefSeq" id="WP_203570438.1">
    <property type="nucleotide sequence ID" value="NZ_WOFE01000002.1"/>
</dbReference>
<protein>
    <submittedName>
        <fullName evidence="2">Uncharacterized protein</fullName>
    </submittedName>
</protein>
<feature type="signal peptide" evidence="1">
    <location>
        <begin position="1"/>
        <end position="16"/>
    </location>
</feature>
<proteinExistence type="predicted"/>
<comment type="caution">
    <text evidence="2">The sequence shown here is derived from an EMBL/GenBank/DDBJ whole genome shotgun (WGS) entry which is preliminary data.</text>
</comment>
<evidence type="ECO:0000313" key="3">
    <source>
        <dbReference type="Proteomes" id="UP001195660"/>
    </source>
</evidence>
<sequence length="87" mass="9550">MKKFLLLLTVPLFCYAAPNEISDHTIKGTSVKTLHVKCQDSRLGMIWIDDKNIGNEICAAAQTGSFDKCASKQSWSVESAAEELCAK</sequence>
<dbReference type="EMBL" id="WOFE01000002">
    <property type="protein sequence ID" value="MBM5571107.1"/>
    <property type="molecule type" value="Genomic_DNA"/>
</dbReference>
<reference evidence="2 3" key="1">
    <citation type="submission" date="2019-11" db="EMBL/GenBank/DDBJ databases">
        <title>Novel Deefgea species.</title>
        <authorList>
            <person name="Han J.-H."/>
        </authorList>
    </citation>
    <scope>NUCLEOTIDE SEQUENCE [LARGE SCALE GENOMIC DNA]</scope>
    <source>
        <strain evidence="2 3">LMG 24817</strain>
    </source>
</reference>
<evidence type="ECO:0000313" key="2">
    <source>
        <dbReference type="EMBL" id="MBM5571107.1"/>
    </source>
</evidence>
<feature type="chain" id="PRO_5046975501" evidence="1">
    <location>
        <begin position="17"/>
        <end position="87"/>
    </location>
</feature>
<keyword evidence="3" id="KW-1185">Reference proteome</keyword>
<accession>A0ABS2CAM7</accession>